<dbReference type="Proteomes" id="UP000823775">
    <property type="component" value="Unassembled WGS sequence"/>
</dbReference>
<evidence type="ECO:0000313" key="2">
    <source>
        <dbReference type="Proteomes" id="UP000823775"/>
    </source>
</evidence>
<organism evidence="1 2">
    <name type="scientific">Datura stramonium</name>
    <name type="common">Jimsonweed</name>
    <name type="synonym">Common thornapple</name>
    <dbReference type="NCBI Taxonomy" id="4076"/>
    <lineage>
        <taxon>Eukaryota</taxon>
        <taxon>Viridiplantae</taxon>
        <taxon>Streptophyta</taxon>
        <taxon>Embryophyta</taxon>
        <taxon>Tracheophyta</taxon>
        <taxon>Spermatophyta</taxon>
        <taxon>Magnoliopsida</taxon>
        <taxon>eudicotyledons</taxon>
        <taxon>Gunneridae</taxon>
        <taxon>Pentapetalae</taxon>
        <taxon>asterids</taxon>
        <taxon>lamiids</taxon>
        <taxon>Solanales</taxon>
        <taxon>Solanaceae</taxon>
        <taxon>Solanoideae</taxon>
        <taxon>Datureae</taxon>
        <taxon>Datura</taxon>
    </lineage>
</organism>
<dbReference type="EMBL" id="JACEIK010005156">
    <property type="protein sequence ID" value="MCE0480842.1"/>
    <property type="molecule type" value="Genomic_DNA"/>
</dbReference>
<keyword evidence="2" id="KW-1185">Reference proteome</keyword>
<gene>
    <name evidence="1" type="ORF">HAX54_037994</name>
</gene>
<comment type="caution">
    <text evidence="1">The sequence shown here is derived from an EMBL/GenBank/DDBJ whole genome shotgun (WGS) entry which is preliminary data.</text>
</comment>
<evidence type="ECO:0000313" key="1">
    <source>
        <dbReference type="EMBL" id="MCE0480842.1"/>
    </source>
</evidence>
<proteinExistence type="predicted"/>
<name>A0ABS8VKT9_DATST</name>
<protein>
    <submittedName>
        <fullName evidence="1">Uncharacterized protein</fullName>
    </submittedName>
</protein>
<accession>A0ABS8VKT9</accession>
<reference evidence="1 2" key="1">
    <citation type="journal article" date="2021" name="BMC Genomics">
        <title>Datura genome reveals duplications of psychoactive alkaloid biosynthetic genes and high mutation rate following tissue culture.</title>
        <authorList>
            <person name="Rajewski A."/>
            <person name="Carter-House D."/>
            <person name="Stajich J."/>
            <person name="Litt A."/>
        </authorList>
    </citation>
    <scope>NUCLEOTIDE SEQUENCE [LARGE SCALE GENOMIC DNA]</scope>
    <source>
        <strain evidence="1">AR-01</strain>
    </source>
</reference>
<sequence length="185" mass="20353">MPSSIPEDQFQAVEAHATTPHDLLKIAQMTQLHQSQIVKLAKAIPSMIQQAIKKAMQPARDKLRGLCTIVEVLENEVITLRKDVATLTTPPPTSNPTPPEPAAIYHSRPPPPLILTLHEVDPSCKPSGVDTTSYHELLTLPNKWVIRGLGKSLKIPPDPLMSTAAEIDSCHFDVAMYSWGPHPNR</sequence>